<evidence type="ECO:0000313" key="1">
    <source>
        <dbReference type="EMBL" id="CCC80988.1"/>
    </source>
</evidence>
<protein>
    <submittedName>
        <fullName evidence="1">Uncharacterized protein</fullName>
    </submittedName>
</protein>
<sequence>MFRVLIDHKGWRILVTGREEDLDLLDAGWELAGEYESWRKAYKAAMRLADAHDMILEWYLEEAPSATA</sequence>
<keyword evidence="2" id="KW-1185">Reference proteome</keyword>
<dbReference type="eggNOG" id="arCOG03750">
    <property type="taxonomic scope" value="Archaea"/>
</dbReference>
<evidence type="ECO:0000313" key="2">
    <source>
        <dbReference type="Proteomes" id="UP000002654"/>
    </source>
</evidence>
<dbReference type="PaxDb" id="768679-TTX_0312"/>
<dbReference type="RefSeq" id="WP_014126245.1">
    <property type="nucleotide sequence ID" value="NC_016070.1"/>
</dbReference>
<dbReference type="HOGENOM" id="CLU_187360_0_0_2"/>
<dbReference type="EMBL" id="FN869859">
    <property type="protein sequence ID" value="CCC80988.1"/>
    <property type="molecule type" value="Genomic_DNA"/>
</dbReference>
<dbReference type="KEGG" id="ttn:TTX_0312"/>
<dbReference type="Proteomes" id="UP000002654">
    <property type="component" value="Chromosome"/>
</dbReference>
<proteinExistence type="predicted"/>
<name>G4RN44_THETK</name>
<gene>
    <name evidence="1" type="ordered locus">TTX_0312</name>
</gene>
<dbReference type="STRING" id="768679.TTX_0312"/>
<dbReference type="OrthoDB" id="27188at2157"/>
<dbReference type="AlphaFoldDB" id="G4RN44"/>
<dbReference type="GeneID" id="11263323"/>
<organism evidence="1 2">
    <name type="scientific">Thermoproteus tenax (strain ATCC 35583 / DSM 2078 / JCM 9277 / NBRC 100435 / Kra 1)</name>
    <dbReference type="NCBI Taxonomy" id="768679"/>
    <lineage>
        <taxon>Archaea</taxon>
        <taxon>Thermoproteota</taxon>
        <taxon>Thermoprotei</taxon>
        <taxon>Thermoproteales</taxon>
        <taxon>Thermoproteaceae</taxon>
        <taxon>Thermoproteus</taxon>
    </lineage>
</organism>
<accession>G4RN44</accession>
<dbReference type="PATRIC" id="fig|768679.9.peg.330"/>
<reference evidence="1 2" key="1">
    <citation type="journal article" date="2011" name="PLoS ONE">
        <title>The complete genome sequence of Thermoproteus tenax: a physiologically versatile member of the Crenarchaeota.</title>
        <authorList>
            <person name="Siebers B."/>
            <person name="Zaparty M."/>
            <person name="Raddatz G."/>
            <person name="Tjaden B."/>
            <person name="Albers S.V."/>
            <person name="Bell S.D."/>
            <person name="Blombach F."/>
            <person name="Kletzin A."/>
            <person name="Kyrpides N."/>
            <person name="Lanz C."/>
            <person name="Plagens A."/>
            <person name="Rampp M."/>
            <person name="Rosinus A."/>
            <person name="von Jan M."/>
            <person name="Makarova K.S."/>
            <person name="Klenk H.P."/>
            <person name="Schuster S.C."/>
            <person name="Hensel R."/>
        </authorList>
    </citation>
    <scope>NUCLEOTIDE SEQUENCE [LARGE SCALE GENOMIC DNA]</scope>
    <source>
        <strain evidence="2">ATCC 35583 / DSM 2078 / JCM 9277 / NBRC 100435 / Kra 1</strain>
    </source>
</reference>